<feature type="region of interest" description="Disordered" evidence="17">
    <location>
        <begin position="1"/>
        <end position="55"/>
    </location>
</feature>
<accession>A0A3Q3CUI4</accession>
<comment type="subcellular location">
    <subcellularLocation>
        <location evidence="2">Cytoplasm</location>
    </subcellularLocation>
    <subcellularLocation>
        <location evidence="1">Membrane</location>
    </subcellularLocation>
</comment>
<dbReference type="SMART" id="SM00320">
    <property type="entry name" value="WD40"/>
    <property type="match status" value="7"/>
</dbReference>
<dbReference type="FunFam" id="2.130.10.10:FF:000058">
    <property type="entry name" value="striatin isoform X1"/>
    <property type="match status" value="1"/>
</dbReference>
<feature type="compositionally biased region" description="Gly residues" evidence="17">
    <location>
        <begin position="1"/>
        <end position="11"/>
    </location>
</feature>
<dbReference type="SUPFAM" id="SSF50978">
    <property type="entry name" value="WD40 repeat-like"/>
    <property type="match status" value="1"/>
</dbReference>
<dbReference type="Proteomes" id="UP000264840">
    <property type="component" value="Unplaced"/>
</dbReference>
<evidence type="ECO:0000256" key="4">
    <source>
        <dbReference type="ARBA" id="ARBA00022490"/>
    </source>
</evidence>
<dbReference type="Ensembl" id="ENSHBUT00000022688.1">
    <property type="protein sequence ID" value="ENSHBUP00000031073.1"/>
    <property type="gene ID" value="ENSHBUG00000000483.1"/>
</dbReference>
<feature type="repeat" description="WD" evidence="15">
    <location>
        <begin position="503"/>
        <end position="535"/>
    </location>
</feature>
<feature type="repeat" description="WD" evidence="15">
    <location>
        <begin position="450"/>
        <end position="483"/>
    </location>
</feature>
<dbReference type="InterPro" id="IPR036322">
    <property type="entry name" value="WD40_repeat_dom_sf"/>
</dbReference>
<evidence type="ECO:0000256" key="8">
    <source>
        <dbReference type="ARBA" id="ARBA00022860"/>
    </source>
</evidence>
<dbReference type="FunFam" id="2.130.10.10:FF:000110">
    <property type="entry name" value="striatin-3 isoform X2"/>
    <property type="match status" value="1"/>
</dbReference>
<reference evidence="19" key="1">
    <citation type="submission" date="2025-08" db="UniProtKB">
        <authorList>
            <consortium name="Ensembl"/>
        </authorList>
    </citation>
    <scope>IDENTIFICATION</scope>
</reference>
<evidence type="ECO:0000256" key="15">
    <source>
        <dbReference type="PROSITE-ProRule" id="PRU00221"/>
    </source>
</evidence>
<evidence type="ECO:0000256" key="12">
    <source>
        <dbReference type="ARBA" id="ARBA00058972"/>
    </source>
</evidence>
<protein>
    <recommendedName>
        <fullName evidence="14">Striatin-3</fullName>
    </recommendedName>
</protein>
<dbReference type="PROSITE" id="PS50294">
    <property type="entry name" value="WD_REPEATS_REGION"/>
    <property type="match status" value="4"/>
</dbReference>
<evidence type="ECO:0000256" key="1">
    <source>
        <dbReference type="ARBA" id="ARBA00004370"/>
    </source>
</evidence>
<keyword evidence="11" id="KW-0472">Membrane</keyword>
<evidence type="ECO:0000256" key="2">
    <source>
        <dbReference type="ARBA" id="ARBA00004496"/>
    </source>
</evidence>
<dbReference type="Gene3D" id="1.20.5.300">
    <property type="match status" value="1"/>
</dbReference>
<dbReference type="Gene3D" id="2.130.10.10">
    <property type="entry name" value="YVTN repeat-like/Quinoprotein amine dehydrogenase"/>
    <property type="match status" value="3"/>
</dbReference>
<dbReference type="GO" id="GO:0070016">
    <property type="term" value="F:armadillo repeat domain binding"/>
    <property type="evidence" value="ECO:0007669"/>
    <property type="project" value="TreeGrafter"/>
</dbReference>
<dbReference type="AlphaFoldDB" id="A0A3Q3CUI4"/>
<evidence type="ECO:0000256" key="16">
    <source>
        <dbReference type="SAM" id="Coils"/>
    </source>
</evidence>
<evidence type="ECO:0000256" key="5">
    <source>
        <dbReference type="ARBA" id="ARBA00022553"/>
    </source>
</evidence>
<dbReference type="InterPro" id="IPR019775">
    <property type="entry name" value="WD40_repeat_CS"/>
</dbReference>
<reference evidence="19" key="2">
    <citation type="submission" date="2025-09" db="UniProtKB">
        <authorList>
            <consortium name="Ensembl"/>
        </authorList>
    </citation>
    <scope>IDENTIFICATION</scope>
</reference>
<feature type="domain" description="Striatin N-terminal" evidence="18">
    <location>
        <begin position="59"/>
        <end position="187"/>
    </location>
</feature>
<dbReference type="PROSITE" id="PS50082">
    <property type="entry name" value="WD_REPEATS_2"/>
    <property type="match status" value="4"/>
</dbReference>
<dbReference type="CDD" id="cd00200">
    <property type="entry name" value="WD40"/>
    <property type="match status" value="1"/>
</dbReference>
<dbReference type="GO" id="GO:0044877">
    <property type="term" value="F:protein-containing complex binding"/>
    <property type="evidence" value="ECO:0007669"/>
    <property type="project" value="TreeGrafter"/>
</dbReference>
<evidence type="ECO:0000256" key="10">
    <source>
        <dbReference type="ARBA" id="ARBA00023054"/>
    </source>
</evidence>
<evidence type="ECO:0000256" key="7">
    <source>
        <dbReference type="ARBA" id="ARBA00022737"/>
    </source>
</evidence>
<proteinExistence type="inferred from homology"/>
<evidence type="ECO:0000256" key="13">
    <source>
        <dbReference type="ARBA" id="ARBA00063392"/>
    </source>
</evidence>
<comment type="subunit">
    <text evidence="13">Tetramerizes. Part of the core of STRIPAK complexes composed of PP2A catalytic and scaffolding subunits, the striatins (PP2A regulatory subunits), the striatin-associated proteins MOB4, STRIP1 and STRIP2, PDCD10 and members of the STE20 kinases, such as STK24 and STK26. The STRIPAK complex can be extended by adapter proteins such as SLMAP:SIKE1 or CTTNBP2NL. Interacts with CDC42BPB.</text>
</comment>
<feature type="coiled-coil region" evidence="16">
    <location>
        <begin position="78"/>
        <end position="105"/>
    </location>
</feature>
<evidence type="ECO:0000256" key="6">
    <source>
        <dbReference type="ARBA" id="ARBA00022574"/>
    </source>
</evidence>
<dbReference type="PANTHER" id="PTHR15653:SF3">
    <property type="entry name" value="STRIATIN-3"/>
    <property type="match status" value="1"/>
</dbReference>
<dbReference type="PANTHER" id="PTHR15653">
    <property type="entry name" value="STRIATIN"/>
    <property type="match status" value="1"/>
</dbReference>
<evidence type="ECO:0000256" key="11">
    <source>
        <dbReference type="ARBA" id="ARBA00023136"/>
    </source>
</evidence>
<feature type="repeat" description="WD" evidence="15">
    <location>
        <begin position="397"/>
        <end position="430"/>
    </location>
</feature>
<feature type="compositionally biased region" description="Low complexity" evidence="17">
    <location>
        <begin position="23"/>
        <end position="33"/>
    </location>
</feature>
<dbReference type="GO" id="GO:0030425">
    <property type="term" value="C:dendrite"/>
    <property type="evidence" value="ECO:0007669"/>
    <property type="project" value="TreeGrafter"/>
</dbReference>
<feature type="repeat" description="WD" evidence="15">
    <location>
        <begin position="640"/>
        <end position="681"/>
    </location>
</feature>
<keyword evidence="4" id="KW-0963">Cytoplasm</keyword>
<dbReference type="GeneTree" id="ENSGT00950000183095"/>
<keyword evidence="5" id="KW-0597">Phosphoprotein</keyword>
<sequence length="718" mass="79151">MDEHPGGGGVGTSAPRQPPPPQQQGNNSSANPPIGGGGGGAVMVPHQPDELPRPQQQYTIPGILHYIQHEWARFEMERAHWEVERAELQARIAFLQGERKGQENLKHDLVRRIKMLEYALKQERAKYHKLKYGTELNQGEMKMPSFESDTKDSEVSAVHANSQLTWKQGRQLLRQYLQEVGYTDTILDVRTQRVRSLLGLSGSEQNGSVENKNLQHLINGTERRKDKRYRHTHSCSHAVLASTLLISAFVKTAPVTKNIKQQNKHKLLASEDDADTEEALKEFDFLVTAEDGEGAGEARSSGDGTEWGKRSNEYNLVIERYSVFIKASHSSAEPLPFPTGGGKSFLLGGSDDVLESVLGLGDLADLTVTNDETDYGYDLPSSKESSFRKTWNPKYTLRSHFDGVRALDFHPVEPCLVTVSEDHTLKLWNLTKTVPAKKSASFDVEPIYTFRAHVGPVLSLAMTSSGEQCFSGGLDATIQWWNIPSSNVDPYDTYDPSVLAGSWLGHTDAVWGLAYSGIKNRLLSCSADGTVKLWNPTEKNPCISTFNTNHEHGIPTSVDFNGCDPAHMVASFNSGDVVVYDLETSQQALVLKGQGDGTLSGSNHINKVVSHPTLPVTITAHEDRHIKFFDNKSGKVIHAMVAHLDAVTSLAVDPNGIYLMSGSHDCSLRLWNLDSKTCVQEITAHRKKSEEAIYDVAFHPSKAYIASAGADALARVYV</sequence>
<dbReference type="GO" id="GO:0051721">
    <property type="term" value="F:protein phosphatase 2A binding"/>
    <property type="evidence" value="ECO:0007669"/>
    <property type="project" value="TreeGrafter"/>
</dbReference>
<dbReference type="InterPro" id="IPR020472">
    <property type="entry name" value="WD40_PAC1"/>
</dbReference>
<keyword evidence="6 15" id="KW-0853">WD repeat</keyword>
<dbReference type="InterPro" id="IPR013258">
    <property type="entry name" value="Striatin_N"/>
</dbReference>
<dbReference type="Pfam" id="PF08232">
    <property type="entry name" value="Striatin"/>
    <property type="match status" value="1"/>
</dbReference>
<keyword evidence="7" id="KW-0677">Repeat</keyword>
<keyword evidence="10 16" id="KW-0175">Coiled coil</keyword>
<dbReference type="GO" id="GO:0005737">
    <property type="term" value="C:cytoplasm"/>
    <property type="evidence" value="ECO:0007669"/>
    <property type="project" value="UniProtKB-SubCell"/>
</dbReference>
<evidence type="ECO:0000256" key="14">
    <source>
        <dbReference type="ARBA" id="ARBA00074037"/>
    </source>
</evidence>
<keyword evidence="20" id="KW-1185">Reference proteome</keyword>
<comment type="function">
    <text evidence="12">Calmodulin-binding scaffolding protein which is the center of the striatin-interacting phosphatase and kinase (STRIPAK) complexes. STRIPAK complexes have critical roles in protein (de)phosphorylation and are regulators of multiple signaling pathways including Hippo, MAPK, nuclear receptor and cytoskeleton remodeling. Different types of STRIPAK complexes are involved in a variety of biological processes such as cell growth, differentiation, apoptosis, metabolism and immune regulation.</text>
</comment>
<dbReference type="PROSITE" id="PS00678">
    <property type="entry name" value="WD_REPEATS_1"/>
    <property type="match status" value="2"/>
</dbReference>
<evidence type="ECO:0000313" key="20">
    <source>
        <dbReference type="Proteomes" id="UP000264840"/>
    </source>
</evidence>
<keyword evidence="8" id="KW-0112">Calmodulin-binding</keyword>
<name>A0A3Q3CUI4_HAPBU</name>
<organism evidence="19 20">
    <name type="scientific">Haplochromis burtoni</name>
    <name type="common">Burton's mouthbrooder</name>
    <name type="synonym">Chromis burtoni</name>
    <dbReference type="NCBI Taxonomy" id="8153"/>
    <lineage>
        <taxon>Eukaryota</taxon>
        <taxon>Metazoa</taxon>
        <taxon>Chordata</taxon>
        <taxon>Craniata</taxon>
        <taxon>Vertebrata</taxon>
        <taxon>Euteleostomi</taxon>
        <taxon>Actinopterygii</taxon>
        <taxon>Neopterygii</taxon>
        <taxon>Teleostei</taxon>
        <taxon>Neoteleostei</taxon>
        <taxon>Acanthomorphata</taxon>
        <taxon>Ovalentaria</taxon>
        <taxon>Cichlomorphae</taxon>
        <taxon>Cichliformes</taxon>
        <taxon>Cichlidae</taxon>
        <taxon>African cichlids</taxon>
        <taxon>Pseudocrenilabrinae</taxon>
        <taxon>Haplochromini</taxon>
        <taxon>Haplochromis</taxon>
    </lineage>
</organism>
<dbReference type="Pfam" id="PF00400">
    <property type="entry name" value="WD40"/>
    <property type="match status" value="5"/>
</dbReference>
<dbReference type="InterPro" id="IPR001680">
    <property type="entry name" value="WD40_rpt"/>
</dbReference>
<dbReference type="InterPro" id="IPR051488">
    <property type="entry name" value="WD_repeat_striatin"/>
</dbReference>
<evidence type="ECO:0000256" key="3">
    <source>
        <dbReference type="ARBA" id="ARBA00009616"/>
    </source>
</evidence>
<evidence type="ECO:0000256" key="9">
    <source>
        <dbReference type="ARBA" id="ARBA00022990"/>
    </source>
</evidence>
<dbReference type="FunFam" id="1.20.5.300:FF:000001">
    <property type="entry name" value="striatin isoform X1"/>
    <property type="match status" value="1"/>
</dbReference>
<evidence type="ECO:0000256" key="17">
    <source>
        <dbReference type="SAM" id="MobiDB-lite"/>
    </source>
</evidence>
<dbReference type="GO" id="GO:0005516">
    <property type="term" value="F:calmodulin binding"/>
    <property type="evidence" value="ECO:0007669"/>
    <property type="project" value="UniProtKB-KW"/>
</dbReference>
<evidence type="ECO:0000313" key="19">
    <source>
        <dbReference type="Ensembl" id="ENSHBUP00000031073.1"/>
    </source>
</evidence>
<dbReference type="GO" id="GO:0016020">
    <property type="term" value="C:membrane"/>
    <property type="evidence" value="ECO:0007669"/>
    <property type="project" value="UniProtKB-SubCell"/>
</dbReference>
<dbReference type="STRING" id="8153.ENSHBUP00000031073"/>
<keyword evidence="9" id="KW-0007">Acetylation</keyword>
<dbReference type="PRINTS" id="PR00320">
    <property type="entry name" value="GPROTEINBRPT"/>
</dbReference>
<dbReference type="FunFam" id="2.130.10.10:FF:000134">
    <property type="entry name" value="striatin-3 isoform X2"/>
    <property type="match status" value="1"/>
</dbReference>
<evidence type="ECO:0000259" key="18">
    <source>
        <dbReference type="Pfam" id="PF08232"/>
    </source>
</evidence>
<comment type="similarity">
    <text evidence="3">Belongs to the WD repeat striatin family.</text>
</comment>
<dbReference type="InterPro" id="IPR015943">
    <property type="entry name" value="WD40/YVTN_repeat-like_dom_sf"/>
</dbReference>